<gene>
    <name evidence="2" type="ORF">GK108_16585</name>
</gene>
<dbReference type="RefSeq" id="WP_163950777.1">
    <property type="nucleotide sequence ID" value="NZ_JAAFZH010000007.1"/>
</dbReference>
<feature type="chain" id="PRO_5026888560" description="DUF3575 domain-containing protein" evidence="1">
    <location>
        <begin position="20"/>
        <end position="239"/>
    </location>
</feature>
<comment type="caution">
    <text evidence="2">The sequence shown here is derived from an EMBL/GenBank/DDBJ whole genome shotgun (WGS) entry which is preliminary data.</text>
</comment>
<evidence type="ECO:0000256" key="1">
    <source>
        <dbReference type="SAM" id="SignalP"/>
    </source>
</evidence>
<reference evidence="2 3" key="1">
    <citation type="submission" date="2020-02" db="EMBL/GenBank/DDBJ databases">
        <title>Draft genome sequence of two Spirosoma agri KCTC 52727 and Spirosoma terrae KCTC 52035.</title>
        <authorList>
            <person name="Rojas J."/>
            <person name="Ambika Manirajan B."/>
            <person name="Suarez C."/>
            <person name="Ratering S."/>
            <person name="Schnell S."/>
        </authorList>
    </citation>
    <scope>NUCLEOTIDE SEQUENCE [LARGE SCALE GENOMIC DNA]</scope>
    <source>
        <strain evidence="2 3">KCTC 52035</strain>
    </source>
</reference>
<protein>
    <recommendedName>
        <fullName evidence="4">DUF3575 domain-containing protein</fullName>
    </recommendedName>
</protein>
<dbReference type="Proteomes" id="UP000474175">
    <property type="component" value="Unassembled WGS sequence"/>
</dbReference>
<evidence type="ECO:0000313" key="2">
    <source>
        <dbReference type="EMBL" id="NDU96500.1"/>
    </source>
</evidence>
<dbReference type="AlphaFoldDB" id="A0A6L9L7Z1"/>
<organism evidence="2 3">
    <name type="scientific">Spirosoma terrae</name>
    <dbReference type="NCBI Taxonomy" id="1968276"/>
    <lineage>
        <taxon>Bacteria</taxon>
        <taxon>Pseudomonadati</taxon>
        <taxon>Bacteroidota</taxon>
        <taxon>Cytophagia</taxon>
        <taxon>Cytophagales</taxon>
        <taxon>Cytophagaceae</taxon>
        <taxon>Spirosoma</taxon>
    </lineage>
</organism>
<name>A0A6L9L7Z1_9BACT</name>
<keyword evidence="3" id="KW-1185">Reference proteome</keyword>
<sequence>MRLAVYTLCLFLGPLAGKAQDTTIRYVRPANVIVKLAPLWLLDPDPSVMGGLEIRTGARTSLQGEIGYGWPDWNNPGSNNRHAGTWRFKSEMRFYRGKYRTNRAKNIRIQTTYPLGNYVAVEAYAKLLAVDHTWRYVDSRAATEQMAVTRQTRFQRNSLSLSVKFGRQVGWTDLAHQATTRLLLDVYGGVGIRFLNQDNKGQWGEPGYQEMSGMFNRFNANGFVVAPTINLGLKLGFAL</sequence>
<keyword evidence="1" id="KW-0732">Signal</keyword>
<dbReference type="EMBL" id="JAAFZH010000007">
    <property type="protein sequence ID" value="NDU96500.1"/>
    <property type="molecule type" value="Genomic_DNA"/>
</dbReference>
<accession>A0A6L9L7Z1</accession>
<evidence type="ECO:0008006" key="4">
    <source>
        <dbReference type="Google" id="ProtNLM"/>
    </source>
</evidence>
<proteinExistence type="predicted"/>
<evidence type="ECO:0000313" key="3">
    <source>
        <dbReference type="Proteomes" id="UP000474175"/>
    </source>
</evidence>
<feature type="signal peptide" evidence="1">
    <location>
        <begin position="1"/>
        <end position="19"/>
    </location>
</feature>